<dbReference type="SMART" id="SM00184">
    <property type="entry name" value="RING"/>
    <property type="match status" value="2"/>
</dbReference>
<evidence type="ECO:0000313" key="4">
    <source>
        <dbReference type="Proteomes" id="UP000019375"/>
    </source>
</evidence>
<evidence type="ECO:0000313" key="3">
    <source>
        <dbReference type="EMBL" id="CDF89684.1"/>
    </source>
</evidence>
<dbReference type="GO" id="GO:0008270">
    <property type="term" value="F:zinc ion binding"/>
    <property type="evidence" value="ECO:0007669"/>
    <property type="project" value="UniProtKB-KW"/>
</dbReference>
<accession>A0A8J2T7D7</accession>
<feature type="domain" description="RING-type" evidence="2">
    <location>
        <begin position="5"/>
        <end position="47"/>
    </location>
</feature>
<dbReference type="EMBL" id="HG316457">
    <property type="protein sequence ID" value="CDF89684.1"/>
    <property type="molecule type" value="Genomic_DNA"/>
</dbReference>
<dbReference type="AlphaFoldDB" id="A0A8J2T7D7"/>
<organism evidence="3 4">
    <name type="scientific">Zygosaccharomyces bailii (strain CLIB 213 / ATCC 58445 / CBS 680 / BCRC 21525 / NBRC 1098 / NCYC 1416 / NRRL Y-2227)</name>
    <dbReference type="NCBI Taxonomy" id="1333698"/>
    <lineage>
        <taxon>Eukaryota</taxon>
        <taxon>Fungi</taxon>
        <taxon>Dikarya</taxon>
        <taxon>Ascomycota</taxon>
        <taxon>Saccharomycotina</taxon>
        <taxon>Saccharomycetes</taxon>
        <taxon>Saccharomycetales</taxon>
        <taxon>Saccharomycetaceae</taxon>
        <taxon>Zygosaccharomyces</taxon>
    </lineage>
</organism>
<dbReference type="PROSITE" id="PS50089">
    <property type="entry name" value="ZF_RING_2"/>
    <property type="match status" value="1"/>
</dbReference>
<keyword evidence="1" id="KW-0862">Zinc</keyword>
<proteinExistence type="predicted"/>
<keyword evidence="4" id="KW-1185">Reference proteome</keyword>
<keyword evidence="1" id="KW-0863">Zinc-finger</keyword>
<dbReference type="Proteomes" id="UP000019375">
    <property type="component" value="Unassembled WGS sequence"/>
</dbReference>
<reference evidence="4" key="1">
    <citation type="journal article" date="2013" name="Genome Announc.">
        <title>Genome sequence of the food spoilage yeast Zygosaccharomyces bailii CLIB 213(T).</title>
        <authorList>
            <person name="Galeote V."/>
            <person name="Bigey F."/>
            <person name="Devillers H."/>
            <person name="Neuveglise C."/>
            <person name="Dequin S."/>
        </authorList>
    </citation>
    <scope>NUCLEOTIDE SEQUENCE [LARGE SCALE GENOMIC DNA]</scope>
    <source>
        <strain evidence="4">CLIB 213 / ATCC 58445 / CBS 680 / CCRC 21525 / NBRC 1098 / NCYC 1416 / NRRL Y-2227</strain>
    </source>
</reference>
<dbReference type="Gene3D" id="3.30.40.10">
    <property type="entry name" value="Zinc/RING finger domain, C3HC4 (zinc finger)"/>
    <property type="match status" value="1"/>
</dbReference>
<sequence>MSFTCPICLTDEGGLIGMLKPCKHRFHEECIRRWHLYAHDLQCPICRVESIDLLVNYTDDQTTAVCIDLKKGFDARNVIDYQQQEERFLRRFNDALRLDSPLTGRERLVLTQCNICGEAGSQLDKACHSCGTLFHESCLRSLACEVGDPTSWQQCVECQDPVNHFRACVLPPQAIEELSPEGAVDLSRLHDPIRLKEAKRKIQSHVRRELDKFYHRSSNGSISSLNKLDKRHFTDINKQVSRKLYRVSNYRYQEGIIDYDLEAQKEVRLELRKLGYSDV</sequence>
<dbReference type="SUPFAM" id="SSF57850">
    <property type="entry name" value="RING/U-box"/>
    <property type="match status" value="1"/>
</dbReference>
<gene>
    <name evidence="3" type="ORF">BN860_10154g</name>
</gene>
<dbReference type="OrthoDB" id="8062037at2759"/>
<dbReference type="InterPro" id="IPR001841">
    <property type="entry name" value="Znf_RING"/>
</dbReference>
<evidence type="ECO:0000259" key="2">
    <source>
        <dbReference type="PROSITE" id="PS50089"/>
    </source>
</evidence>
<keyword evidence="1" id="KW-0479">Metal-binding</keyword>
<name>A0A8J2T7D7_ZYGB2</name>
<evidence type="ECO:0000256" key="1">
    <source>
        <dbReference type="PROSITE-ProRule" id="PRU00175"/>
    </source>
</evidence>
<dbReference type="InterPro" id="IPR013083">
    <property type="entry name" value="Znf_RING/FYVE/PHD"/>
</dbReference>
<protein>
    <submittedName>
        <fullName evidence="3">ZYBA0S04-10154g1_1</fullName>
    </submittedName>
</protein>
<dbReference type="Pfam" id="PF13639">
    <property type="entry name" value="zf-RING_2"/>
    <property type="match status" value="1"/>
</dbReference>